<dbReference type="Proteomes" id="UP000749740">
    <property type="component" value="Unassembled WGS sequence"/>
</dbReference>
<dbReference type="InterPro" id="IPR000073">
    <property type="entry name" value="AB_hydrolase_1"/>
</dbReference>
<proteinExistence type="predicted"/>
<dbReference type="PANTHER" id="PTHR37017:SF11">
    <property type="entry name" value="ESTERASE_LIPASE_THIOESTERASE DOMAIN-CONTAINING PROTEIN"/>
    <property type="match status" value="1"/>
</dbReference>
<evidence type="ECO:0000313" key="3">
    <source>
        <dbReference type="Proteomes" id="UP000749740"/>
    </source>
</evidence>
<accession>A0A9Q3QXK8</accession>
<evidence type="ECO:0000259" key="1">
    <source>
        <dbReference type="Pfam" id="PF12697"/>
    </source>
</evidence>
<feature type="domain" description="AB hydrolase-1" evidence="1">
    <location>
        <begin position="19"/>
        <end position="231"/>
    </location>
</feature>
<dbReference type="PANTHER" id="PTHR37017">
    <property type="entry name" value="AB HYDROLASE-1 DOMAIN-CONTAINING PROTEIN-RELATED"/>
    <property type="match status" value="1"/>
</dbReference>
<dbReference type="InterPro" id="IPR029058">
    <property type="entry name" value="AB_hydrolase_fold"/>
</dbReference>
<name>A0A9Q3QXK8_9HYPH</name>
<gene>
    <name evidence="2" type="ORF">HJB63_15225</name>
</gene>
<comment type="caution">
    <text evidence="2">The sequence shown here is derived from an EMBL/GenBank/DDBJ whole genome shotgun (WGS) entry which is preliminary data.</text>
</comment>
<protein>
    <submittedName>
        <fullName evidence="2">Alpha/beta hydrolase</fullName>
    </submittedName>
</protein>
<dbReference type="SUPFAM" id="SSF53474">
    <property type="entry name" value="alpha/beta-Hydrolases"/>
    <property type="match status" value="1"/>
</dbReference>
<dbReference type="Pfam" id="PF12697">
    <property type="entry name" value="Abhydrolase_6"/>
    <property type="match status" value="1"/>
</dbReference>
<dbReference type="InterPro" id="IPR052897">
    <property type="entry name" value="Sec-Metab_Biosynth_Hydrolase"/>
</dbReference>
<dbReference type="Gene3D" id="3.40.50.1820">
    <property type="entry name" value="alpha/beta hydrolase"/>
    <property type="match status" value="1"/>
</dbReference>
<reference evidence="2" key="1">
    <citation type="submission" date="2020-04" db="EMBL/GenBank/DDBJ databases">
        <title>Global-level population genomics: horizontal gene transfer, symbiosis and evolution in Rhizobia.</title>
        <authorList>
            <person name="Gai Y."/>
        </authorList>
    </citation>
    <scope>NUCLEOTIDE SEQUENCE</scope>
    <source>
        <strain evidence="2">BLR57</strain>
    </source>
</reference>
<dbReference type="AlphaFoldDB" id="A0A9Q3QXK8"/>
<organism evidence="2 3">
    <name type="scientific">Rhizobium lentis</name>
    <dbReference type="NCBI Taxonomy" id="1138194"/>
    <lineage>
        <taxon>Bacteria</taxon>
        <taxon>Pseudomonadati</taxon>
        <taxon>Pseudomonadota</taxon>
        <taxon>Alphaproteobacteria</taxon>
        <taxon>Hyphomicrobiales</taxon>
        <taxon>Rhizobiaceae</taxon>
        <taxon>Rhizobium/Agrobacterium group</taxon>
        <taxon>Rhizobium</taxon>
    </lineage>
</organism>
<dbReference type="EMBL" id="JABDYC010000004">
    <property type="protein sequence ID" value="MBX5023913.1"/>
    <property type="molecule type" value="Genomic_DNA"/>
</dbReference>
<evidence type="ECO:0000313" key="2">
    <source>
        <dbReference type="EMBL" id="MBX5023913.1"/>
    </source>
</evidence>
<keyword evidence="2" id="KW-0378">Hydrolase</keyword>
<sequence length="241" mass="24989">MITTASAVVGHAADKPVSIVLVHGAFVDASGWQAVHGILSADGYEVLAVQNPTVTLQGDVDATRHVIARASKPVVLVGHSYGGAVISEAGSLPKVKSLVYLAAFAPEAGESVYDIATVPTPGEDKAPLLPPSDGFLLVDSAKFPTAFAADVDPAKTRFMAESQVPWGLGAVEGKVTAPAWKDKPTYFMVTKNDHMIPPSQQRSMAARAGAKVVEIDSSHAVMLSHPQDVADFIASAAAPAN</sequence>
<dbReference type="GO" id="GO:0016787">
    <property type="term" value="F:hydrolase activity"/>
    <property type="evidence" value="ECO:0007669"/>
    <property type="project" value="UniProtKB-KW"/>
</dbReference>